<keyword evidence="3" id="KW-1185">Reference proteome</keyword>
<dbReference type="PANTHER" id="PTHR14317:SF0">
    <property type="entry name" value="PROTAMINE-3"/>
    <property type="match status" value="1"/>
</dbReference>
<evidence type="ECO:0000313" key="2">
    <source>
        <dbReference type="Ensembl" id="ENSMMMP00000005463.1"/>
    </source>
</evidence>
<dbReference type="Ensembl" id="ENSMMMT00000006226.1">
    <property type="protein sequence ID" value="ENSMMMP00000005463.1"/>
    <property type="gene ID" value="ENSMMMG00000004957.1"/>
</dbReference>
<protein>
    <submittedName>
        <fullName evidence="2">Uncharacterized protein</fullName>
    </submittedName>
</protein>
<evidence type="ECO:0000313" key="3">
    <source>
        <dbReference type="Proteomes" id="UP000694407"/>
    </source>
</evidence>
<feature type="region of interest" description="Disordered" evidence="1">
    <location>
        <begin position="1"/>
        <end position="120"/>
    </location>
</feature>
<dbReference type="PANTHER" id="PTHR14317">
    <property type="entry name" value="SPERM PROTAMINE P3"/>
    <property type="match status" value="1"/>
</dbReference>
<organism evidence="2 3">
    <name type="scientific">Marmota marmota marmota</name>
    <name type="common">Alpine marmot</name>
    <dbReference type="NCBI Taxonomy" id="9994"/>
    <lineage>
        <taxon>Eukaryota</taxon>
        <taxon>Metazoa</taxon>
        <taxon>Chordata</taxon>
        <taxon>Craniata</taxon>
        <taxon>Vertebrata</taxon>
        <taxon>Euteleostomi</taxon>
        <taxon>Mammalia</taxon>
        <taxon>Eutheria</taxon>
        <taxon>Euarchontoglires</taxon>
        <taxon>Glires</taxon>
        <taxon>Rodentia</taxon>
        <taxon>Sciuromorpha</taxon>
        <taxon>Sciuridae</taxon>
        <taxon>Xerinae</taxon>
        <taxon>Marmotini</taxon>
        <taxon>Marmota</taxon>
    </lineage>
</organism>
<sequence>MGSRCAKLSTGHGTGQGTGHSRGHESSMKKLVACMSQDNFSLSSEGEEEEQEEEEEEEEEEEQLPGQGKLLLMEPERQEGSAEDNPGGPRRAPRPSRRTCNARGPGGVPAAGPARTSREESIKCLQGTPFSGVPLLTPRALLWPQGRPAPAQWVESGRLG</sequence>
<evidence type="ECO:0000256" key="1">
    <source>
        <dbReference type="SAM" id="MobiDB-lite"/>
    </source>
</evidence>
<accession>A0A8C5YVM6</accession>
<reference evidence="2" key="1">
    <citation type="submission" date="2025-08" db="UniProtKB">
        <authorList>
            <consortium name="Ensembl"/>
        </authorList>
    </citation>
    <scope>IDENTIFICATION</scope>
</reference>
<dbReference type="GeneTree" id="ENSGT00390000001558"/>
<dbReference type="Proteomes" id="UP000694407">
    <property type="component" value="Unplaced"/>
</dbReference>
<dbReference type="InterPro" id="IPR026077">
    <property type="entry name" value="PRMP3"/>
</dbReference>
<dbReference type="AlphaFoldDB" id="A0A8C5YVM6"/>
<name>A0A8C5YVM6_MARMA</name>
<feature type="compositionally biased region" description="Acidic residues" evidence="1">
    <location>
        <begin position="45"/>
        <end position="63"/>
    </location>
</feature>
<reference evidence="2" key="2">
    <citation type="submission" date="2025-09" db="UniProtKB">
        <authorList>
            <consortium name="Ensembl"/>
        </authorList>
    </citation>
    <scope>IDENTIFICATION</scope>
</reference>
<dbReference type="GO" id="GO:0030317">
    <property type="term" value="P:flagellated sperm motility"/>
    <property type="evidence" value="ECO:0007669"/>
    <property type="project" value="TreeGrafter"/>
</dbReference>
<dbReference type="GO" id="GO:0005737">
    <property type="term" value="C:cytoplasm"/>
    <property type="evidence" value="ECO:0007669"/>
    <property type="project" value="TreeGrafter"/>
</dbReference>
<proteinExistence type="predicted"/>